<dbReference type="InterPro" id="IPR014710">
    <property type="entry name" value="RmlC-like_jellyroll"/>
</dbReference>
<proteinExistence type="predicted"/>
<protein>
    <submittedName>
        <fullName evidence="2">Cyclic nucleotide-binding domain-containing protein</fullName>
    </submittedName>
</protein>
<dbReference type="RefSeq" id="WP_160844316.1">
    <property type="nucleotide sequence ID" value="NZ_WVHT01000003.1"/>
</dbReference>
<dbReference type="EMBL" id="WVHT01000003">
    <property type="protein sequence ID" value="MXV51149.1"/>
    <property type="molecule type" value="Genomic_DNA"/>
</dbReference>
<evidence type="ECO:0000259" key="1">
    <source>
        <dbReference type="PROSITE" id="PS50042"/>
    </source>
</evidence>
<organism evidence="2 3">
    <name type="scientific">Hufsiella arboris</name>
    <dbReference type="NCBI Taxonomy" id="2695275"/>
    <lineage>
        <taxon>Bacteria</taxon>
        <taxon>Pseudomonadati</taxon>
        <taxon>Bacteroidota</taxon>
        <taxon>Sphingobacteriia</taxon>
        <taxon>Sphingobacteriales</taxon>
        <taxon>Sphingobacteriaceae</taxon>
        <taxon>Hufsiella</taxon>
    </lineage>
</organism>
<dbReference type="Pfam" id="PF00027">
    <property type="entry name" value="cNMP_binding"/>
    <property type="match status" value="1"/>
</dbReference>
<name>A0A7K1YAL8_9SPHI</name>
<dbReference type="Proteomes" id="UP000466586">
    <property type="component" value="Unassembled WGS sequence"/>
</dbReference>
<dbReference type="SUPFAM" id="SSF51206">
    <property type="entry name" value="cAMP-binding domain-like"/>
    <property type="match status" value="1"/>
</dbReference>
<dbReference type="AlphaFoldDB" id="A0A7K1YAL8"/>
<feature type="domain" description="Cyclic nucleotide-binding" evidence="1">
    <location>
        <begin position="16"/>
        <end position="107"/>
    </location>
</feature>
<keyword evidence="3" id="KW-1185">Reference proteome</keyword>
<evidence type="ECO:0000313" key="3">
    <source>
        <dbReference type="Proteomes" id="UP000466586"/>
    </source>
</evidence>
<dbReference type="InterPro" id="IPR018490">
    <property type="entry name" value="cNMP-bd_dom_sf"/>
</dbReference>
<accession>A0A7K1YAL8</accession>
<dbReference type="InterPro" id="IPR000595">
    <property type="entry name" value="cNMP-bd_dom"/>
</dbReference>
<evidence type="ECO:0000313" key="2">
    <source>
        <dbReference type="EMBL" id="MXV51149.1"/>
    </source>
</evidence>
<gene>
    <name evidence="2" type="ORF">GS399_09225</name>
</gene>
<dbReference type="PROSITE" id="PS50042">
    <property type="entry name" value="CNMP_BINDING_3"/>
    <property type="match status" value="1"/>
</dbReference>
<sequence length="192" mass="22930">MSLKTLIDHFKSHSPLKEKEIEALNERFVERTIKRHSFILQEGDVCRHVTFVVAGCLRMYVLNRKGKEYNIQFAAENDWITELSSFYSEKPSGFYIEAVEQSIILQIKHADLLYLYTNFQKFDRNFRIIMEKKYIELQNRVLQNIRFTAEERYQYFLKEYPHLATRLPNTQIASYLGVTPEFLSMIRKKLVS</sequence>
<reference evidence="2 3" key="1">
    <citation type="submission" date="2019-11" db="EMBL/GenBank/DDBJ databases">
        <title>Pedobacter sp. HMF7647 Genome sequencing and assembly.</title>
        <authorList>
            <person name="Kang H."/>
            <person name="Kim H."/>
            <person name="Joh K."/>
        </authorList>
    </citation>
    <scope>NUCLEOTIDE SEQUENCE [LARGE SCALE GENOMIC DNA]</scope>
    <source>
        <strain evidence="2 3">HMF7647</strain>
    </source>
</reference>
<dbReference type="Gene3D" id="2.60.120.10">
    <property type="entry name" value="Jelly Rolls"/>
    <property type="match status" value="1"/>
</dbReference>
<dbReference type="CDD" id="cd00038">
    <property type="entry name" value="CAP_ED"/>
    <property type="match status" value="1"/>
</dbReference>
<comment type="caution">
    <text evidence="2">The sequence shown here is derived from an EMBL/GenBank/DDBJ whole genome shotgun (WGS) entry which is preliminary data.</text>
</comment>
<dbReference type="SMART" id="SM00100">
    <property type="entry name" value="cNMP"/>
    <property type="match status" value="1"/>
</dbReference>